<accession>A0AAE2CLV2</accession>
<comment type="caution">
    <text evidence="2">The sequence shown here is derived from an EMBL/GenBank/DDBJ whole genome shotgun (WGS) entry which is preliminary data.</text>
</comment>
<organism evidence="2 3">
    <name type="scientific">Sesamum alatum</name>
    <dbReference type="NCBI Taxonomy" id="300844"/>
    <lineage>
        <taxon>Eukaryota</taxon>
        <taxon>Viridiplantae</taxon>
        <taxon>Streptophyta</taxon>
        <taxon>Embryophyta</taxon>
        <taxon>Tracheophyta</taxon>
        <taxon>Spermatophyta</taxon>
        <taxon>Magnoliopsida</taxon>
        <taxon>eudicotyledons</taxon>
        <taxon>Gunneridae</taxon>
        <taxon>Pentapetalae</taxon>
        <taxon>asterids</taxon>
        <taxon>lamiids</taxon>
        <taxon>Lamiales</taxon>
        <taxon>Pedaliaceae</taxon>
        <taxon>Sesamum</taxon>
    </lineage>
</organism>
<gene>
    <name evidence="2" type="ORF">Salat_1465000</name>
</gene>
<keyword evidence="3" id="KW-1185">Reference proteome</keyword>
<dbReference type="AlphaFoldDB" id="A0AAE2CLV2"/>
<reference evidence="2" key="1">
    <citation type="submission" date="2020-06" db="EMBL/GenBank/DDBJ databases">
        <authorList>
            <person name="Li T."/>
            <person name="Hu X."/>
            <person name="Zhang T."/>
            <person name="Song X."/>
            <person name="Zhang H."/>
            <person name="Dai N."/>
            <person name="Sheng W."/>
            <person name="Hou X."/>
            <person name="Wei L."/>
        </authorList>
    </citation>
    <scope>NUCLEOTIDE SEQUENCE</scope>
    <source>
        <strain evidence="2">3651</strain>
        <tissue evidence="2">Leaf</tissue>
    </source>
</reference>
<feature type="region of interest" description="Disordered" evidence="1">
    <location>
        <begin position="1"/>
        <end position="20"/>
    </location>
</feature>
<sequence length="110" mass="12023">MDGGAEEIWAEDEERAAEAEGENVTLEFNIVAFASVVEREAIGLPVSAQWVHHPDFMTVVAASWESPTSCVGMVNLTAKLKRLKHRLKAWNKEVFGDIFAHLNAAEGAAT</sequence>
<protein>
    <submittedName>
        <fullName evidence="2">Uncharacterized protein</fullName>
    </submittedName>
</protein>
<evidence type="ECO:0000313" key="3">
    <source>
        <dbReference type="Proteomes" id="UP001293254"/>
    </source>
</evidence>
<proteinExistence type="predicted"/>
<evidence type="ECO:0000256" key="1">
    <source>
        <dbReference type="SAM" id="MobiDB-lite"/>
    </source>
</evidence>
<evidence type="ECO:0000313" key="2">
    <source>
        <dbReference type="EMBL" id="KAK4426962.1"/>
    </source>
</evidence>
<name>A0AAE2CLV2_9LAMI</name>
<reference evidence="2" key="2">
    <citation type="journal article" date="2024" name="Plant">
        <title>Genomic evolution and insights into agronomic trait innovations of Sesamum species.</title>
        <authorList>
            <person name="Miao H."/>
            <person name="Wang L."/>
            <person name="Qu L."/>
            <person name="Liu H."/>
            <person name="Sun Y."/>
            <person name="Le M."/>
            <person name="Wang Q."/>
            <person name="Wei S."/>
            <person name="Zheng Y."/>
            <person name="Lin W."/>
            <person name="Duan Y."/>
            <person name="Cao H."/>
            <person name="Xiong S."/>
            <person name="Wang X."/>
            <person name="Wei L."/>
            <person name="Li C."/>
            <person name="Ma Q."/>
            <person name="Ju M."/>
            <person name="Zhao R."/>
            <person name="Li G."/>
            <person name="Mu C."/>
            <person name="Tian Q."/>
            <person name="Mei H."/>
            <person name="Zhang T."/>
            <person name="Gao T."/>
            <person name="Zhang H."/>
        </authorList>
    </citation>
    <scope>NUCLEOTIDE SEQUENCE</scope>
    <source>
        <strain evidence="2">3651</strain>
    </source>
</reference>
<dbReference type="EMBL" id="JACGWO010000005">
    <property type="protein sequence ID" value="KAK4426962.1"/>
    <property type="molecule type" value="Genomic_DNA"/>
</dbReference>
<dbReference type="Proteomes" id="UP001293254">
    <property type="component" value="Unassembled WGS sequence"/>
</dbReference>